<sequence length="284" mass="32754">MKGETKFVPKIGFGTESLRIIEILTPYLKAANENNYDFVDCAWKYGNEAIIGLTLKTLRKENVNFNFKPYFQSKVWPSQFSGGIVKSLKFSLNKIGVNTVMNTYLLHRPSTNMELNFSAYKQLVFCKKNALTKKIGLCNFDKDTILWLQKLTGVLPDILQYECSVNNMRWDRISFCKKHNIELQASSPFGNYSKNKDNELLQKMSKKYGISIKALLAAYLINYEIVPIIVPESEEEIGEIIKSKEIKISEEDLKLLGGLNEYENQEFETIQMEYPKEMQTEGEE</sequence>
<dbReference type="GO" id="GO:0016616">
    <property type="term" value="F:oxidoreductase activity, acting on the CH-OH group of donors, NAD or NADP as acceptor"/>
    <property type="evidence" value="ECO:0007669"/>
    <property type="project" value="UniProtKB-ARBA"/>
</dbReference>
<dbReference type="AlphaFoldDB" id="U5NFZ2"/>
<evidence type="ECO:0000256" key="1">
    <source>
        <dbReference type="ARBA" id="ARBA00007905"/>
    </source>
</evidence>
<keyword evidence="3" id="KW-0560">Oxidoreductase</keyword>
<dbReference type="Pfam" id="PF00248">
    <property type="entry name" value="Aldo_ket_red"/>
    <property type="match status" value="1"/>
</dbReference>
<dbReference type="PATRIC" id="fig|1403316.3.peg.320"/>
<reference evidence="5 6" key="1">
    <citation type="journal article" date="2013" name="Genome Announc.">
        <title>Genome Sequence of Mycoplasma parvum (Formerly Eperythrozoon parvum), a Diminutive Hemoplasma of the Pig.</title>
        <authorList>
            <person name="do Nascimento N.C."/>
            <person name="Dos Santos A.P."/>
            <person name="Chu Y."/>
            <person name="Guimaraes A.M."/>
            <person name="Pagliaro A."/>
            <person name="Messick J.B."/>
        </authorList>
    </citation>
    <scope>NUCLEOTIDE SEQUENCE [LARGE SCALE GENOMIC DNA]</scope>
    <source>
        <strain evidence="5 6">Indiana</strain>
    </source>
</reference>
<dbReference type="EMBL" id="CP006771">
    <property type="protein sequence ID" value="AGX89094.1"/>
    <property type="molecule type" value="Genomic_DNA"/>
</dbReference>
<evidence type="ECO:0000313" key="5">
    <source>
        <dbReference type="EMBL" id="AGX89094.1"/>
    </source>
</evidence>
<evidence type="ECO:0000313" key="6">
    <source>
        <dbReference type="Proteomes" id="UP000017119"/>
    </source>
</evidence>
<protein>
    <recommendedName>
        <fullName evidence="4">NADP-dependent oxidoreductase domain-containing protein</fullName>
    </recommendedName>
</protein>
<organism evidence="5 6">
    <name type="scientific">Mycoplasma parvum str. Indiana</name>
    <dbReference type="NCBI Taxonomy" id="1403316"/>
    <lineage>
        <taxon>Bacteria</taxon>
        <taxon>Bacillati</taxon>
        <taxon>Mycoplasmatota</taxon>
        <taxon>Mollicutes</taxon>
        <taxon>Mycoplasmataceae</taxon>
        <taxon>Mycoplasma</taxon>
    </lineage>
</organism>
<feature type="domain" description="NADP-dependent oxidoreductase" evidence="4">
    <location>
        <begin position="26"/>
        <end position="258"/>
    </location>
</feature>
<evidence type="ECO:0000259" key="4">
    <source>
        <dbReference type="Pfam" id="PF00248"/>
    </source>
</evidence>
<dbReference type="KEGG" id="mpv:PRV_01760"/>
<dbReference type="PANTHER" id="PTHR43827">
    <property type="entry name" value="2,5-DIKETO-D-GLUCONIC ACID REDUCTASE"/>
    <property type="match status" value="1"/>
</dbReference>
<dbReference type="PRINTS" id="PR00069">
    <property type="entry name" value="ALDKETRDTASE"/>
</dbReference>
<evidence type="ECO:0000256" key="3">
    <source>
        <dbReference type="ARBA" id="ARBA00023002"/>
    </source>
</evidence>
<dbReference type="STRING" id="1403316.PRV_01760"/>
<dbReference type="RefSeq" id="WP_022769785.1">
    <property type="nucleotide sequence ID" value="NC_022575.1"/>
</dbReference>
<evidence type="ECO:0000256" key="2">
    <source>
        <dbReference type="ARBA" id="ARBA00022857"/>
    </source>
</evidence>
<accession>U5NFZ2</accession>
<dbReference type="InterPro" id="IPR023210">
    <property type="entry name" value="NADP_OxRdtase_dom"/>
</dbReference>
<dbReference type="Gene3D" id="3.20.20.100">
    <property type="entry name" value="NADP-dependent oxidoreductase domain"/>
    <property type="match status" value="1"/>
</dbReference>
<dbReference type="InterPro" id="IPR020471">
    <property type="entry name" value="AKR"/>
</dbReference>
<dbReference type="SUPFAM" id="SSF51430">
    <property type="entry name" value="NAD(P)-linked oxidoreductase"/>
    <property type="match status" value="1"/>
</dbReference>
<gene>
    <name evidence="5" type="ORF">PRV_01760</name>
</gene>
<name>U5NFZ2_9MOLU</name>
<dbReference type="PANTHER" id="PTHR43827:SF3">
    <property type="entry name" value="NADP-DEPENDENT OXIDOREDUCTASE DOMAIN-CONTAINING PROTEIN"/>
    <property type="match status" value="1"/>
</dbReference>
<dbReference type="InterPro" id="IPR036812">
    <property type="entry name" value="NAD(P)_OxRdtase_dom_sf"/>
</dbReference>
<dbReference type="HOGENOM" id="CLU_023205_0_1_14"/>
<proteinExistence type="inferred from homology"/>
<dbReference type="Proteomes" id="UP000017119">
    <property type="component" value="Chromosome"/>
</dbReference>
<dbReference type="OrthoDB" id="389591at2"/>
<comment type="similarity">
    <text evidence="1">Belongs to the aldo/keto reductase family.</text>
</comment>
<keyword evidence="6" id="KW-1185">Reference proteome</keyword>
<keyword evidence="2" id="KW-0521">NADP</keyword>